<dbReference type="STRING" id="279360.MB14_07475"/>
<keyword evidence="2" id="KW-1185">Reference proteome</keyword>
<proteinExistence type="predicted"/>
<dbReference type="Pfam" id="PF19570">
    <property type="entry name" value="DUF6088"/>
    <property type="match status" value="1"/>
</dbReference>
<comment type="caution">
    <text evidence="1">The sequence shown here is derived from an EMBL/GenBank/DDBJ whole genome shotgun (WGS) entry which is preliminary data.</text>
</comment>
<organism evidence="1 2">
    <name type="scientific">Roseivirga ehrenbergii (strain DSM 102268 / JCM 13514 / KCTC 12282 / NCIMB 14502 / KMM 6017)</name>
    <dbReference type="NCBI Taxonomy" id="279360"/>
    <lineage>
        <taxon>Bacteria</taxon>
        <taxon>Pseudomonadati</taxon>
        <taxon>Bacteroidota</taxon>
        <taxon>Cytophagia</taxon>
        <taxon>Cytophagales</taxon>
        <taxon>Roseivirgaceae</taxon>
        <taxon>Roseivirga</taxon>
    </lineage>
</organism>
<dbReference type="OrthoDB" id="9798200at2"/>
<gene>
    <name evidence="1" type="ORF">MB14_07475</name>
</gene>
<sequence length="198" mass="22241">MMQSVEQKIEKLIKSKQRGTLLFADDFFEYGSSDAIRQALVRLANKEIIRRVAQGIYVRPVVSSYIGEVMPTAEQVALGIAKRDKIKIVPTGSHALNKLGLSTQIPLKLVYLTDGTPREIQIGKRTIKLKKTTPKNLMAKGKISSLAIQALKAVGQKELTEGFEKKIIQLLKKEEQKELEHDIPLAPVWIRKIMQKAL</sequence>
<reference evidence="1" key="1">
    <citation type="submission" date="2016-01" db="EMBL/GenBank/DDBJ databases">
        <title>Genome sequencing of Roseivirga ehrenbergii KMM 6017.</title>
        <authorList>
            <person name="Selvaratnam C."/>
            <person name="Thevarajoo S."/>
            <person name="Goh K.M."/>
            <person name="Ee R."/>
            <person name="Chan K.-G."/>
            <person name="Chong C.S."/>
        </authorList>
    </citation>
    <scope>NUCLEOTIDE SEQUENCE [LARGE SCALE GENOMIC DNA]</scope>
    <source>
        <strain evidence="1">KMM 6017</strain>
    </source>
</reference>
<dbReference type="AlphaFoldDB" id="A0A150X8R8"/>
<dbReference type="EMBL" id="LQZQ01000045">
    <property type="protein sequence ID" value="KYG75137.1"/>
    <property type="molecule type" value="Genomic_DNA"/>
</dbReference>
<evidence type="ECO:0000313" key="2">
    <source>
        <dbReference type="Proteomes" id="UP000075583"/>
    </source>
</evidence>
<dbReference type="InterPro" id="IPR045738">
    <property type="entry name" value="DUF6088"/>
</dbReference>
<evidence type="ECO:0000313" key="1">
    <source>
        <dbReference type="EMBL" id="KYG75137.1"/>
    </source>
</evidence>
<evidence type="ECO:0008006" key="3">
    <source>
        <dbReference type="Google" id="ProtNLM"/>
    </source>
</evidence>
<accession>A0A150X8R8</accession>
<dbReference type="Proteomes" id="UP000075583">
    <property type="component" value="Unassembled WGS sequence"/>
</dbReference>
<protein>
    <recommendedName>
        <fullName evidence="3">AbiEi antitoxin C-terminal domain-containing protein</fullName>
    </recommendedName>
</protein>
<name>A0A150X8R8_ROSEK</name>